<reference evidence="2" key="2">
    <citation type="journal article" date="2020" name="Nat. Commun.">
        <title>Large-scale genome sequencing of mycorrhizal fungi provides insights into the early evolution of symbiotic traits.</title>
        <authorList>
            <person name="Miyauchi S."/>
            <person name="Kiss E."/>
            <person name="Kuo A."/>
            <person name="Drula E."/>
            <person name="Kohler A."/>
            <person name="Sanchez-Garcia M."/>
            <person name="Morin E."/>
            <person name="Andreopoulos B."/>
            <person name="Barry K.W."/>
            <person name="Bonito G."/>
            <person name="Buee M."/>
            <person name="Carver A."/>
            <person name="Chen C."/>
            <person name="Cichocki N."/>
            <person name="Clum A."/>
            <person name="Culley D."/>
            <person name="Crous P.W."/>
            <person name="Fauchery L."/>
            <person name="Girlanda M."/>
            <person name="Hayes R.D."/>
            <person name="Keri Z."/>
            <person name="LaButti K."/>
            <person name="Lipzen A."/>
            <person name="Lombard V."/>
            <person name="Magnuson J."/>
            <person name="Maillard F."/>
            <person name="Murat C."/>
            <person name="Nolan M."/>
            <person name="Ohm R.A."/>
            <person name="Pangilinan J."/>
            <person name="Pereira M.F."/>
            <person name="Perotto S."/>
            <person name="Peter M."/>
            <person name="Pfister S."/>
            <person name="Riley R."/>
            <person name="Sitrit Y."/>
            <person name="Stielow J.B."/>
            <person name="Szollosi G."/>
            <person name="Zifcakova L."/>
            <person name="Stursova M."/>
            <person name="Spatafora J.W."/>
            <person name="Tedersoo L."/>
            <person name="Vaario L.M."/>
            <person name="Yamada A."/>
            <person name="Yan M."/>
            <person name="Wang P."/>
            <person name="Xu J."/>
            <person name="Bruns T."/>
            <person name="Baldrian P."/>
            <person name="Vilgalys R."/>
            <person name="Dunand C."/>
            <person name="Henrissat B."/>
            <person name="Grigoriev I.V."/>
            <person name="Hibbett D."/>
            <person name="Nagy L.G."/>
            <person name="Martin F.M."/>
        </authorList>
    </citation>
    <scope>NUCLEOTIDE SEQUENCE</scope>
    <source>
        <strain evidence="2">BED1</strain>
    </source>
</reference>
<evidence type="ECO:0000313" key="2">
    <source>
        <dbReference type="EMBL" id="KAF8426438.1"/>
    </source>
</evidence>
<dbReference type="AlphaFoldDB" id="A0AAD4G829"/>
<protein>
    <submittedName>
        <fullName evidence="2">Uncharacterized protein</fullName>
    </submittedName>
</protein>
<dbReference type="Proteomes" id="UP001194468">
    <property type="component" value="Unassembled WGS sequence"/>
</dbReference>
<accession>A0AAD4G829</accession>
<organism evidence="2 3">
    <name type="scientific">Boletus edulis BED1</name>
    <dbReference type="NCBI Taxonomy" id="1328754"/>
    <lineage>
        <taxon>Eukaryota</taxon>
        <taxon>Fungi</taxon>
        <taxon>Dikarya</taxon>
        <taxon>Basidiomycota</taxon>
        <taxon>Agaricomycotina</taxon>
        <taxon>Agaricomycetes</taxon>
        <taxon>Agaricomycetidae</taxon>
        <taxon>Boletales</taxon>
        <taxon>Boletineae</taxon>
        <taxon>Boletaceae</taxon>
        <taxon>Boletoideae</taxon>
        <taxon>Boletus</taxon>
    </lineage>
</organism>
<proteinExistence type="predicted"/>
<keyword evidence="3" id="KW-1185">Reference proteome</keyword>
<feature type="non-terminal residue" evidence="2">
    <location>
        <position position="188"/>
    </location>
</feature>
<feature type="region of interest" description="Disordered" evidence="1">
    <location>
        <begin position="66"/>
        <end position="93"/>
    </location>
</feature>
<sequence length="188" mass="21902">MSIPRSTHPKAWALFTLTHFKPFSCDVPLFIKGDDPEIVFKSYNFSDASRAIMHNWEAVHECEDERDADRLRKQTQRTTGNKPADNLPGPLISEEDELDILGERSKRRSHNRENFILNQAILLFKEAKWLSPLCMKHEMASFTDKVPEVPACELKLPLFTEKRWNQRKKELEAQERTIATTRRNALNP</sequence>
<evidence type="ECO:0000256" key="1">
    <source>
        <dbReference type="SAM" id="MobiDB-lite"/>
    </source>
</evidence>
<reference evidence="2" key="1">
    <citation type="submission" date="2019-10" db="EMBL/GenBank/DDBJ databases">
        <authorList>
            <consortium name="DOE Joint Genome Institute"/>
            <person name="Kuo A."/>
            <person name="Miyauchi S."/>
            <person name="Kiss E."/>
            <person name="Drula E."/>
            <person name="Kohler A."/>
            <person name="Sanchez-Garcia M."/>
            <person name="Andreopoulos B."/>
            <person name="Barry K.W."/>
            <person name="Bonito G."/>
            <person name="Buee M."/>
            <person name="Carver A."/>
            <person name="Chen C."/>
            <person name="Cichocki N."/>
            <person name="Clum A."/>
            <person name="Culley D."/>
            <person name="Crous P.W."/>
            <person name="Fauchery L."/>
            <person name="Girlanda M."/>
            <person name="Hayes R."/>
            <person name="Keri Z."/>
            <person name="LaButti K."/>
            <person name="Lipzen A."/>
            <person name="Lombard V."/>
            <person name="Magnuson J."/>
            <person name="Maillard F."/>
            <person name="Morin E."/>
            <person name="Murat C."/>
            <person name="Nolan M."/>
            <person name="Ohm R."/>
            <person name="Pangilinan J."/>
            <person name="Pereira M."/>
            <person name="Perotto S."/>
            <person name="Peter M."/>
            <person name="Riley R."/>
            <person name="Sitrit Y."/>
            <person name="Stielow B."/>
            <person name="Szollosi G."/>
            <person name="Zifcakova L."/>
            <person name="Stursova M."/>
            <person name="Spatafora J.W."/>
            <person name="Tedersoo L."/>
            <person name="Vaario L.-M."/>
            <person name="Yamada A."/>
            <person name="Yan M."/>
            <person name="Wang P."/>
            <person name="Xu J."/>
            <person name="Bruns T."/>
            <person name="Baldrian P."/>
            <person name="Vilgalys R."/>
            <person name="Henrissat B."/>
            <person name="Grigoriev I.V."/>
            <person name="Hibbett D."/>
            <person name="Nagy L.G."/>
            <person name="Martin F.M."/>
        </authorList>
    </citation>
    <scope>NUCLEOTIDE SEQUENCE</scope>
    <source>
        <strain evidence="2">BED1</strain>
    </source>
</reference>
<dbReference type="EMBL" id="WHUW01000087">
    <property type="protein sequence ID" value="KAF8426438.1"/>
    <property type="molecule type" value="Genomic_DNA"/>
</dbReference>
<comment type="caution">
    <text evidence="2">The sequence shown here is derived from an EMBL/GenBank/DDBJ whole genome shotgun (WGS) entry which is preliminary data.</text>
</comment>
<name>A0AAD4G829_BOLED</name>
<gene>
    <name evidence="2" type="ORF">L210DRAFT_869166</name>
</gene>
<evidence type="ECO:0000313" key="3">
    <source>
        <dbReference type="Proteomes" id="UP001194468"/>
    </source>
</evidence>